<reference evidence="1" key="1">
    <citation type="submission" date="2021-02" db="EMBL/GenBank/DDBJ databases">
        <authorList>
            <person name="Nowell W R."/>
        </authorList>
    </citation>
    <scope>NUCLEOTIDE SEQUENCE</scope>
</reference>
<dbReference type="AlphaFoldDB" id="A0A820RBP3"/>
<evidence type="ECO:0000313" key="2">
    <source>
        <dbReference type="Proteomes" id="UP000663844"/>
    </source>
</evidence>
<protein>
    <submittedName>
        <fullName evidence="1">Uncharacterized protein</fullName>
    </submittedName>
</protein>
<evidence type="ECO:0000313" key="1">
    <source>
        <dbReference type="EMBL" id="CAF4436282.1"/>
    </source>
</evidence>
<organism evidence="1 2">
    <name type="scientific">Adineta steineri</name>
    <dbReference type="NCBI Taxonomy" id="433720"/>
    <lineage>
        <taxon>Eukaryota</taxon>
        <taxon>Metazoa</taxon>
        <taxon>Spiralia</taxon>
        <taxon>Gnathifera</taxon>
        <taxon>Rotifera</taxon>
        <taxon>Eurotatoria</taxon>
        <taxon>Bdelloidea</taxon>
        <taxon>Adinetida</taxon>
        <taxon>Adinetidae</taxon>
        <taxon>Adineta</taxon>
    </lineage>
</organism>
<sequence length="25" mass="3031">TVWKEFNITQTQTLINYLQTEYPPC</sequence>
<dbReference type="Proteomes" id="UP000663844">
    <property type="component" value="Unassembled WGS sequence"/>
</dbReference>
<feature type="non-terminal residue" evidence="1">
    <location>
        <position position="1"/>
    </location>
</feature>
<name>A0A820RBP3_9BILA</name>
<dbReference type="EMBL" id="CAJOAZ010030862">
    <property type="protein sequence ID" value="CAF4436282.1"/>
    <property type="molecule type" value="Genomic_DNA"/>
</dbReference>
<proteinExistence type="predicted"/>
<comment type="caution">
    <text evidence="1">The sequence shown here is derived from an EMBL/GenBank/DDBJ whole genome shotgun (WGS) entry which is preliminary data.</text>
</comment>
<accession>A0A820RBP3</accession>
<gene>
    <name evidence="1" type="ORF">OXD698_LOCUS53545</name>
</gene>